<reference evidence="2 3" key="1">
    <citation type="submission" date="2013-11" db="EMBL/GenBank/DDBJ databases">
        <title>Opisthorchis viverrini - life in the bile duct.</title>
        <authorList>
            <person name="Young N.D."/>
            <person name="Nagarajan N."/>
            <person name="Lin S.J."/>
            <person name="Korhonen P.K."/>
            <person name="Jex A.R."/>
            <person name="Hall R.S."/>
            <person name="Safavi-Hemami H."/>
            <person name="Kaewkong W."/>
            <person name="Bertrand D."/>
            <person name="Gao S."/>
            <person name="Seet Q."/>
            <person name="Wongkham S."/>
            <person name="Teh B.T."/>
            <person name="Wongkham C."/>
            <person name="Intapan P.M."/>
            <person name="Maleewong W."/>
            <person name="Yang X."/>
            <person name="Hu M."/>
            <person name="Wang Z."/>
            <person name="Hofmann A."/>
            <person name="Sternberg P.W."/>
            <person name="Tan P."/>
            <person name="Wang J."/>
            <person name="Gasser R.B."/>
        </authorList>
    </citation>
    <scope>NUCLEOTIDE SEQUENCE [LARGE SCALE GENOMIC DNA]</scope>
</reference>
<dbReference type="AlphaFoldDB" id="A0A074ZPL7"/>
<dbReference type="EMBL" id="KL596686">
    <property type="protein sequence ID" value="KER29051.1"/>
    <property type="molecule type" value="Genomic_DNA"/>
</dbReference>
<dbReference type="RefSeq" id="XP_009167194.1">
    <property type="nucleotide sequence ID" value="XM_009168930.1"/>
</dbReference>
<feature type="compositionally biased region" description="Basic residues" evidence="1">
    <location>
        <begin position="52"/>
        <end position="62"/>
    </location>
</feature>
<proteinExistence type="predicted"/>
<dbReference type="CTD" id="20318423"/>
<dbReference type="Proteomes" id="UP000054324">
    <property type="component" value="Unassembled WGS sequence"/>
</dbReference>
<feature type="region of interest" description="Disordered" evidence="1">
    <location>
        <begin position="52"/>
        <end position="74"/>
    </location>
</feature>
<organism evidence="2 3">
    <name type="scientific">Opisthorchis viverrini</name>
    <name type="common">Southeast Asian liver fluke</name>
    <dbReference type="NCBI Taxonomy" id="6198"/>
    <lineage>
        <taxon>Eukaryota</taxon>
        <taxon>Metazoa</taxon>
        <taxon>Spiralia</taxon>
        <taxon>Lophotrochozoa</taxon>
        <taxon>Platyhelminthes</taxon>
        <taxon>Trematoda</taxon>
        <taxon>Digenea</taxon>
        <taxon>Opisthorchiida</taxon>
        <taxon>Opisthorchiata</taxon>
        <taxon>Opisthorchiidae</taxon>
        <taxon>Opisthorchis</taxon>
    </lineage>
</organism>
<gene>
    <name evidence="2" type="ORF">T265_04237</name>
</gene>
<evidence type="ECO:0000313" key="3">
    <source>
        <dbReference type="Proteomes" id="UP000054324"/>
    </source>
</evidence>
<sequence>MHFRLIKITWYMKWRLRGEFCPQLRAKSYNKGSPCTFSLCHFSWSLEFSCRRTRKPRRRRNQAQRPHTPSCCMAGTDEATVEDLQGDTDEDTGEDIAAVTVGKNGLEADKTCELPYI</sequence>
<keyword evidence="3" id="KW-1185">Reference proteome</keyword>
<protein>
    <submittedName>
        <fullName evidence="2">Uncharacterized protein</fullName>
    </submittedName>
</protein>
<evidence type="ECO:0000256" key="1">
    <source>
        <dbReference type="SAM" id="MobiDB-lite"/>
    </source>
</evidence>
<name>A0A074ZPL7_OPIVI</name>
<evidence type="ECO:0000313" key="2">
    <source>
        <dbReference type="EMBL" id="KER29051.1"/>
    </source>
</evidence>
<dbReference type="KEGG" id="ovi:T265_04237"/>
<dbReference type="GeneID" id="20318423"/>
<accession>A0A074ZPL7</accession>
<dbReference type="OrthoDB" id="10604614at2759"/>